<dbReference type="InterPro" id="IPR052735">
    <property type="entry name" value="NAD_biosynth-regulator"/>
</dbReference>
<dbReference type="AlphaFoldDB" id="A0A437RJX7"/>
<dbReference type="OrthoDB" id="9151999at2"/>
<dbReference type="Gene3D" id="3.40.50.300">
    <property type="entry name" value="P-loop containing nucleotide triphosphate hydrolases"/>
    <property type="match status" value="1"/>
</dbReference>
<dbReference type="PANTHER" id="PTHR37512:SF1">
    <property type="entry name" value="NADR_TTD14 AAA DOMAIN-CONTAINING PROTEIN"/>
    <property type="match status" value="1"/>
</dbReference>
<feature type="domain" description="NadR/Ttd14 AAA" evidence="1">
    <location>
        <begin position="41"/>
        <end position="193"/>
    </location>
</feature>
<organism evidence="2 3">
    <name type="scientific">Rubrivivax rivuli</name>
    <dbReference type="NCBI Taxonomy" id="1862385"/>
    <lineage>
        <taxon>Bacteria</taxon>
        <taxon>Pseudomonadati</taxon>
        <taxon>Pseudomonadota</taxon>
        <taxon>Betaproteobacteria</taxon>
        <taxon>Burkholderiales</taxon>
        <taxon>Sphaerotilaceae</taxon>
        <taxon>Rubrivivax</taxon>
    </lineage>
</organism>
<evidence type="ECO:0000313" key="2">
    <source>
        <dbReference type="EMBL" id="RVU47084.1"/>
    </source>
</evidence>
<evidence type="ECO:0000313" key="3">
    <source>
        <dbReference type="Proteomes" id="UP000285575"/>
    </source>
</evidence>
<dbReference type="EMBL" id="SACR01000002">
    <property type="protein sequence ID" value="RVU47084.1"/>
    <property type="molecule type" value="Genomic_DNA"/>
</dbReference>
<accession>A0A437RJX7</accession>
<dbReference type="Proteomes" id="UP000285575">
    <property type="component" value="Unassembled WGS sequence"/>
</dbReference>
<dbReference type="Pfam" id="PF13521">
    <property type="entry name" value="AAA_28"/>
    <property type="match status" value="1"/>
</dbReference>
<dbReference type="InterPro" id="IPR027417">
    <property type="entry name" value="P-loop_NTPase"/>
</dbReference>
<sequence length="202" mass="22174">MRKPAANSTRRASWACPCSTKPGCRSSCVQTTEPAGPARRLALLGGESSGKTTLAQALAEQLHTAWVPEYGRELWERLRQTLSVEELLHVGRHQIELEDAAAAGRGGWIVCDTTPLTTLQYCLHDHGTAPEELQAMARRRYDLTVVCAPDFAFVQDGCRRDDSFRQAQHAWTLAQLQAQGVPCLLAQGSVAQRVQQVLAALR</sequence>
<name>A0A437RJX7_9BURK</name>
<dbReference type="InterPro" id="IPR038727">
    <property type="entry name" value="NadR/Ttd14_AAA_dom"/>
</dbReference>
<dbReference type="PANTHER" id="PTHR37512">
    <property type="entry name" value="TRIFUNCTIONAL NAD BIOSYNTHESIS/REGULATOR PROTEIN NADR"/>
    <property type="match status" value="1"/>
</dbReference>
<dbReference type="SUPFAM" id="SSF52540">
    <property type="entry name" value="P-loop containing nucleoside triphosphate hydrolases"/>
    <property type="match status" value="1"/>
</dbReference>
<protein>
    <recommendedName>
        <fullName evidence="1">NadR/Ttd14 AAA domain-containing protein</fullName>
    </recommendedName>
</protein>
<evidence type="ECO:0000259" key="1">
    <source>
        <dbReference type="Pfam" id="PF13521"/>
    </source>
</evidence>
<proteinExistence type="predicted"/>
<gene>
    <name evidence="2" type="ORF">EOE66_04770</name>
</gene>
<reference evidence="2 3" key="1">
    <citation type="submission" date="2019-01" db="EMBL/GenBank/DDBJ databases">
        <authorList>
            <person name="Chen W.-M."/>
        </authorList>
    </citation>
    <scope>NUCLEOTIDE SEQUENCE [LARGE SCALE GENOMIC DNA]</scope>
    <source>
        <strain evidence="2 3">KYPY4</strain>
    </source>
</reference>
<keyword evidence="3" id="KW-1185">Reference proteome</keyword>
<comment type="caution">
    <text evidence="2">The sequence shown here is derived from an EMBL/GenBank/DDBJ whole genome shotgun (WGS) entry which is preliminary data.</text>
</comment>